<dbReference type="SUPFAM" id="SSF103642">
    <property type="entry name" value="Sec-C motif"/>
    <property type="match status" value="1"/>
</dbReference>
<organism evidence="1 2">
    <name type="scientific">Sphingobium baderi</name>
    <dbReference type="NCBI Taxonomy" id="1332080"/>
    <lineage>
        <taxon>Bacteria</taxon>
        <taxon>Pseudomonadati</taxon>
        <taxon>Pseudomonadota</taxon>
        <taxon>Alphaproteobacteria</taxon>
        <taxon>Sphingomonadales</taxon>
        <taxon>Sphingomonadaceae</taxon>
        <taxon>Sphingobium</taxon>
    </lineage>
</organism>
<proteinExistence type="predicted"/>
<evidence type="ECO:0000313" key="1">
    <source>
        <dbReference type="EMBL" id="ALR20118.1"/>
    </source>
</evidence>
<accession>A0A0S3EXH4</accession>
<dbReference type="OrthoDB" id="1551443at2"/>
<dbReference type="KEGG" id="sbd:ATN00_07180"/>
<dbReference type="Pfam" id="PF03695">
    <property type="entry name" value="UPF0149"/>
    <property type="match status" value="1"/>
</dbReference>
<evidence type="ECO:0000313" key="2">
    <source>
        <dbReference type="Proteomes" id="UP000056968"/>
    </source>
</evidence>
<protein>
    <submittedName>
        <fullName evidence="1">Uncharacterized protein</fullName>
    </submittedName>
</protein>
<dbReference type="EMBL" id="CP013264">
    <property type="protein sequence ID" value="ALR20118.1"/>
    <property type="molecule type" value="Genomic_DNA"/>
</dbReference>
<name>A0A0S3EXH4_9SPHN</name>
<dbReference type="SUPFAM" id="SSF101327">
    <property type="entry name" value="YgfB-like"/>
    <property type="match status" value="1"/>
</dbReference>
<reference evidence="1 2" key="1">
    <citation type="submission" date="2015-11" db="EMBL/GenBank/DDBJ databases">
        <title>A Two-component Flavoprotein Monooxygenase System MeaXY Responsible for para-Hydroxylation of 2-Methyl-6-ethylaniline and 2,6-Diethylaniline in Sphingobium baderi DE-13.</title>
        <authorList>
            <person name="Cheng M."/>
            <person name="Meng Q."/>
            <person name="Yang Y."/>
            <person name="Chu C."/>
            <person name="Yan X."/>
            <person name="He J."/>
            <person name="Li S."/>
        </authorList>
    </citation>
    <scope>NUCLEOTIDE SEQUENCE [LARGE SCALE GENOMIC DNA]</scope>
    <source>
        <strain evidence="1 2">DE-13</strain>
    </source>
</reference>
<dbReference type="PANTHER" id="PTHR33747">
    <property type="entry name" value="UPF0225 PROTEIN SCO1677"/>
    <property type="match status" value="1"/>
</dbReference>
<dbReference type="NCBIfam" id="TIGR02292">
    <property type="entry name" value="ygfB_yecA"/>
    <property type="match status" value="1"/>
</dbReference>
<gene>
    <name evidence="1" type="ORF">ATN00_07180</name>
</gene>
<dbReference type="InterPro" id="IPR004027">
    <property type="entry name" value="SEC_C_motif"/>
</dbReference>
<dbReference type="RefSeq" id="WP_062063523.1">
    <property type="nucleotide sequence ID" value="NZ_CP013264.1"/>
</dbReference>
<keyword evidence="2" id="KW-1185">Reference proteome</keyword>
<dbReference type="AlphaFoldDB" id="A0A0S3EXH4"/>
<dbReference type="Proteomes" id="UP000056968">
    <property type="component" value="Chromosome"/>
</dbReference>
<dbReference type="Gene3D" id="3.10.450.50">
    <property type="match status" value="1"/>
</dbReference>
<dbReference type="InterPro" id="IPR036255">
    <property type="entry name" value="YgfB-like_sf"/>
</dbReference>
<dbReference type="PANTHER" id="PTHR33747:SF1">
    <property type="entry name" value="ADENYLATE CYCLASE-ASSOCIATED CAP C-TERMINAL DOMAIN-CONTAINING PROTEIN"/>
    <property type="match status" value="1"/>
</dbReference>
<dbReference type="Pfam" id="PF02810">
    <property type="entry name" value="SEC-C"/>
    <property type="match status" value="1"/>
</dbReference>
<dbReference type="InterPro" id="IPR011978">
    <property type="entry name" value="YgfB-like"/>
</dbReference>
<sequence>MASSFDYLDELDRLLLAQGDDCMLLTQLDGFLTGIIVSPILISPSQWLTAIWAGEDGAGIPTFADAGGMQHFVDLVMHHYHEILASLAHAGEFEPVLEIDTRSDETLWEMWIEGFGQAMELAPAGWLRVLADDDAGCTAAIEGIRTLRAFADGTRTFTRAEEDRWDAQAPDLIPIWVEMLHQWRLENDPHRPTGSKRQKIGRNDPCPCGSGRKYKKCCGLQ</sequence>